<comment type="similarity">
    <text evidence="3">Belongs to the TRAPP small subunits family. BET3 subfamily.</text>
</comment>
<keyword evidence="4" id="KW-0813">Transport</keyword>
<evidence type="ECO:0000256" key="7">
    <source>
        <dbReference type="ARBA" id="ARBA00023034"/>
    </source>
</evidence>
<dbReference type="GO" id="GO:0030008">
    <property type="term" value="C:TRAPP complex"/>
    <property type="evidence" value="ECO:0007669"/>
    <property type="project" value="InterPro"/>
</dbReference>
<accession>A0A8S9NF50</accession>
<comment type="caution">
    <text evidence="8">The sequence shown here is derived from an EMBL/GenBank/DDBJ whole genome shotgun (WGS) entry which is preliminary data.</text>
</comment>
<dbReference type="GO" id="GO:0005783">
    <property type="term" value="C:endoplasmic reticulum"/>
    <property type="evidence" value="ECO:0007669"/>
    <property type="project" value="UniProtKB-SubCell"/>
</dbReference>
<evidence type="ECO:0000256" key="1">
    <source>
        <dbReference type="ARBA" id="ARBA00004222"/>
    </source>
</evidence>
<dbReference type="Gene3D" id="3.30.1380.20">
    <property type="entry name" value="Trafficking protein particle complex subunit 3"/>
    <property type="match status" value="3"/>
</dbReference>
<evidence type="ECO:0008006" key="10">
    <source>
        <dbReference type="Google" id="ProtNLM"/>
    </source>
</evidence>
<comment type="subcellular location">
    <subcellularLocation>
        <location evidence="2">Endoplasmic reticulum</location>
    </subcellularLocation>
    <subcellularLocation>
        <location evidence="1">Golgi apparatus</location>
        <location evidence="1">cis-Golgi network</location>
    </subcellularLocation>
</comment>
<dbReference type="InterPro" id="IPR016721">
    <property type="entry name" value="Bet3"/>
</dbReference>
<dbReference type="InterPro" id="IPR007194">
    <property type="entry name" value="TRAPP_component"/>
</dbReference>
<name>A0A8S9NF50_BRACR</name>
<evidence type="ECO:0000256" key="4">
    <source>
        <dbReference type="ARBA" id="ARBA00022448"/>
    </source>
</evidence>
<reference evidence="8" key="1">
    <citation type="submission" date="2019-12" db="EMBL/GenBank/DDBJ databases">
        <title>Genome sequencing and annotation of Brassica cretica.</title>
        <authorList>
            <person name="Studholme D.J."/>
            <person name="Sarris P."/>
        </authorList>
    </citation>
    <scope>NUCLEOTIDE SEQUENCE</scope>
    <source>
        <strain evidence="8">PFS-109/04</strain>
        <tissue evidence="8">Leaf</tissue>
    </source>
</reference>
<keyword evidence="5" id="KW-0256">Endoplasmic reticulum</keyword>
<gene>
    <name evidence="8" type="ORF">F2Q69_00041461</name>
</gene>
<dbReference type="AlphaFoldDB" id="A0A8S9NF50"/>
<dbReference type="GO" id="GO:0048193">
    <property type="term" value="P:Golgi vesicle transport"/>
    <property type="evidence" value="ECO:0007669"/>
    <property type="project" value="InterPro"/>
</dbReference>
<protein>
    <recommendedName>
        <fullName evidence="10">Trafficking protein particle complex subunit</fullName>
    </recommendedName>
</protein>
<keyword evidence="6" id="KW-0931">ER-Golgi transport</keyword>
<dbReference type="GO" id="GO:0005794">
    <property type="term" value="C:Golgi apparatus"/>
    <property type="evidence" value="ECO:0007669"/>
    <property type="project" value="UniProtKB-SubCell"/>
</dbReference>
<evidence type="ECO:0000313" key="9">
    <source>
        <dbReference type="Proteomes" id="UP000712600"/>
    </source>
</evidence>
<evidence type="ECO:0000256" key="6">
    <source>
        <dbReference type="ARBA" id="ARBA00022892"/>
    </source>
</evidence>
<dbReference type="InterPro" id="IPR024096">
    <property type="entry name" value="NO_sig/Golgi_transp_ligand-bd"/>
</dbReference>
<evidence type="ECO:0000256" key="2">
    <source>
        <dbReference type="ARBA" id="ARBA00004240"/>
    </source>
</evidence>
<sequence>MAPVGPRSGDAIFSSIDRVNAELFTLTYGAIVRQLLTDLEDVDEVNKQLDQMGYNIGIRLIDEFLAKSGVSRCVDFKETAEMIAKVGFKMFLGVTASVSSWDADGTCCSIILEDNPLVDFVELPDTCQGLYYCNILSGVIRGALEMVSMKTEVTWTRDALRGDDAYELQVKLLKQVAEEGYNIGIRLIDEFLAKSGVSRCVDFKETAEMIAKVGFKMFLGVTASVSSWDADGTCCSIILEDNPLVDFVELPDTCQGLYYCNILSGVIRGALEMVSMKTEVTWTRDALRGDDAYELQCQAGCGWDLLQYNLGRQSTLVELPDTCQGLYYCNVLSGVIRGALEMVSMKTEVTSLQENSGILTDIPTENEILGIYRGISSEIPRKHKIGVPRNIPRKGVPRSRMAPRFVDFILSPFISLFSHLDVPFIVDHVVYGLKLKLCFLGGWLPFSPSQVVYLLLMHPLV</sequence>
<dbReference type="CDD" id="cd14942">
    <property type="entry name" value="TRAPPC3_bet3"/>
    <property type="match status" value="1"/>
</dbReference>
<dbReference type="Pfam" id="PF04051">
    <property type="entry name" value="TRAPP"/>
    <property type="match status" value="2"/>
</dbReference>
<evidence type="ECO:0000313" key="8">
    <source>
        <dbReference type="EMBL" id="KAF3503140.1"/>
    </source>
</evidence>
<proteinExistence type="inferred from homology"/>
<organism evidence="8 9">
    <name type="scientific">Brassica cretica</name>
    <name type="common">Mustard</name>
    <dbReference type="NCBI Taxonomy" id="69181"/>
    <lineage>
        <taxon>Eukaryota</taxon>
        <taxon>Viridiplantae</taxon>
        <taxon>Streptophyta</taxon>
        <taxon>Embryophyta</taxon>
        <taxon>Tracheophyta</taxon>
        <taxon>Spermatophyta</taxon>
        <taxon>Magnoliopsida</taxon>
        <taxon>eudicotyledons</taxon>
        <taxon>Gunneridae</taxon>
        <taxon>Pentapetalae</taxon>
        <taxon>rosids</taxon>
        <taxon>malvids</taxon>
        <taxon>Brassicales</taxon>
        <taxon>Brassicaceae</taxon>
        <taxon>Brassiceae</taxon>
        <taxon>Brassica</taxon>
    </lineage>
</organism>
<dbReference type="SUPFAM" id="SSF111126">
    <property type="entry name" value="Ligand-binding domain in the NO signalling and Golgi transport"/>
    <property type="match status" value="3"/>
</dbReference>
<keyword evidence="7" id="KW-0333">Golgi apparatus</keyword>
<dbReference type="Proteomes" id="UP000712600">
    <property type="component" value="Unassembled WGS sequence"/>
</dbReference>
<evidence type="ECO:0000256" key="5">
    <source>
        <dbReference type="ARBA" id="ARBA00022824"/>
    </source>
</evidence>
<dbReference type="PANTHER" id="PTHR13048">
    <property type="entry name" value="TRAFFICKING PROTEIN PARTICLE COMPLEX SUBUNIT 3"/>
    <property type="match status" value="1"/>
</dbReference>
<dbReference type="EMBL" id="QGKX02001621">
    <property type="protein sequence ID" value="KAF3503140.1"/>
    <property type="molecule type" value="Genomic_DNA"/>
</dbReference>
<evidence type="ECO:0000256" key="3">
    <source>
        <dbReference type="ARBA" id="ARBA00006218"/>
    </source>
</evidence>
<dbReference type="FunFam" id="3.30.1380.20:FF:000006">
    <property type="entry name" value="Trafficking protein particle complex subunit"/>
    <property type="match status" value="1"/>
</dbReference>